<dbReference type="AlphaFoldDB" id="A0A7C4PZU3"/>
<protein>
    <submittedName>
        <fullName evidence="2">ArsR family transcriptional regulator</fullName>
    </submittedName>
</protein>
<comment type="caution">
    <text evidence="2">The sequence shown here is derived from an EMBL/GenBank/DDBJ whole genome shotgun (WGS) entry which is preliminary data.</text>
</comment>
<dbReference type="CDD" id="cd00090">
    <property type="entry name" value="HTH_ARSR"/>
    <property type="match status" value="1"/>
</dbReference>
<evidence type="ECO:0000259" key="1">
    <source>
        <dbReference type="SMART" id="SM00418"/>
    </source>
</evidence>
<proteinExistence type="predicted"/>
<dbReference type="GO" id="GO:0003700">
    <property type="term" value="F:DNA-binding transcription factor activity"/>
    <property type="evidence" value="ECO:0007669"/>
    <property type="project" value="InterPro"/>
</dbReference>
<reference evidence="2" key="1">
    <citation type="journal article" date="2020" name="mSystems">
        <title>Genome- and Community-Level Interaction Insights into Carbon Utilization and Element Cycling Functions of Hydrothermarchaeota in Hydrothermal Sediment.</title>
        <authorList>
            <person name="Zhou Z."/>
            <person name="Liu Y."/>
            <person name="Xu W."/>
            <person name="Pan J."/>
            <person name="Luo Z.H."/>
            <person name="Li M."/>
        </authorList>
    </citation>
    <scope>NUCLEOTIDE SEQUENCE [LARGE SCALE GENOMIC DNA]</scope>
    <source>
        <strain evidence="2">SpSt-556</strain>
    </source>
</reference>
<dbReference type="SMART" id="SM00418">
    <property type="entry name" value="HTH_ARSR"/>
    <property type="match status" value="1"/>
</dbReference>
<organism evidence="2">
    <name type="scientific">Bellilinea caldifistulae</name>
    <dbReference type="NCBI Taxonomy" id="360411"/>
    <lineage>
        <taxon>Bacteria</taxon>
        <taxon>Bacillati</taxon>
        <taxon>Chloroflexota</taxon>
        <taxon>Anaerolineae</taxon>
        <taxon>Anaerolineales</taxon>
        <taxon>Anaerolineaceae</taxon>
        <taxon>Bellilinea</taxon>
    </lineage>
</organism>
<dbReference type="Pfam" id="PF12840">
    <property type="entry name" value="HTH_20"/>
    <property type="match status" value="1"/>
</dbReference>
<dbReference type="InterPro" id="IPR001845">
    <property type="entry name" value="HTH_ArsR_DNA-bd_dom"/>
</dbReference>
<dbReference type="EMBL" id="DSXR01000012">
    <property type="protein sequence ID" value="HGS86111.1"/>
    <property type="molecule type" value="Genomic_DNA"/>
</dbReference>
<dbReference type="InterPro" id="IPR036388">
    <property type="entry name" value="WH-like_DNA-bd_sf"/>
</dbReference>
<gene>
    <name evidence="2" type="ORF">ENT17_00655</name>
</gene>
<dbReference type="InterPro" id="IPR011991">
    <property type="entry name" value="ArsR-like_HTH"/>
</dbReference>
<name>A0A7C4PZU3_9CHLR</name>
<dbReference type="Gene3D" id="1.10.10.10">
    <property type="entry name" value="Winged helix-like DNA-binding domain superfamily/Winged helix DNA-binding domain"/>
    <property type="match status" value="1"/>
</dbReference>
<feature type="domain" description="HTH arsR-type" evidence="1">
    <location>
        <begin position="20"/>
        <end position="106"/>
    </location>
</feature>
<dbReference type="SUPFAM" id="SSF46785">
    <property type="entry name" value="Winged helix' DNA-binding domain"/>
    <property type="match status" value="1"/>
</dbReference>
<sequence>MGNRMPENDLQPVFDVNDLQTMKVLVSRLRLKVLRVLIEQPCTIREVARELNIPPNRLYYHFGLLEQCGAIRVVETRLIAGIVENRYRAVARKYDVRPDLLNEELGEISSASKQPFSSSIEQEQSV</sequence>
<accession>A0A7C4PZU3</accession>
<dbReference type="InterPro" id="IPR036390">
    <property type="entry name" value="WH_DNA-bd_sf"/>
</dbReference>
<evidence type="ECO:0000313" key="2">
    <source>
        <dbReference type="EMBL" id="HGS86111.1"/>
    </source>
</evidence>